<evidence type="ECO:0000313" key="1">
    <source>
        <dbReference type="EMBL" id="MEK8089279.1"/>
    </source>
</evidence>
<gene>
    <name evidence="1" type="ORF">WOB96_05810</name>
</gene>
<name>A0ABU9D782_9PROT</name>
<dbReference type="InterPro" id="IPR010985">
    <property type="entry name" value="Ribbon_hlx_hlx"/>
</dbReference>
<evidence type="ECO:0000313" key="2">
    <source>
        <dbReference type="Proteomes" id="UP001446205"/>
    </source>
</evidence>
<accession>A0ABU9D782</accession>
<sequence>MAQTTTTITLRVPITVRDSILDRAEAAGQPMADWLRAAIQTAMDEESEADRLAQMEARICQHVTREIDSLTQPDGGQP</sequence>
<comment type="caution">
    <text evidence="1">The sequence shown here is derived from an EMBL/GenBank/DDBJ whole genome shotgun (WGS) entry which is preliminary data.</text>
</comment>
<reference evidence="1 2" key="1">
    <citation type="submission" date="2024-04" db="EMBL/GenBank/DDBJ databases">
        <authorList>
            <person name="Abashina T."/>
            <person name="Shaikin A."/>
        </authorList>
    </citation>
    <scope>NUCLEOTIDE SEQUENCE [LARGE SCALE GENOMIC DNA]</scope>
    <source>
        <strain evidence="1 2">AAFK</strain>
    </source>
</reference>
<organism evidence="1 2">
    <name type="scientific">Thermithiobacillus plumbiphilus</name>
    <dbReference type="NCBI Taxonomy" id="1729899"/>
    <lineage>
        <taxon>Bacteria</taxon>
        <taxon>Pseudomonadati</taxon>
        <taxon>Pseudomonadota</taxon>
        <taxon>Acidithiobacillia</taxon>
        <taxon>Acidithiobacillales</taxon>
        <taxon>Thermithiobacillaceae</taxon>
        <taxon>Thermithiobacillus</taxon>
    </lineage>
</organism>
<keyword evidence="2" id="KW-1185">Reference proteome</keyword>
<dbReference type="Proteomes" id="UP001446205">
    <property type="component" value="Unassembled WGS sequence"/>
</dbReference>
<dbReference type="SUPFAM" id="SSF47598">
    <property type="entry name" value="Ribbon-helix-helix"/>
    <property type="match status" value="1"/>
</dbReference>
<dbReference type="EMBL" id="JBBPCO010000004">
    <property type="protein sequence ID" value="MEK8089279.1"/>
    <property type="molecule type" value="Genomic_DNA"/>
</dbReference>
<protein>
    <submittedName>
        <fullName evidence="1">Uncharacterized protein</fullName>
    </submittedName>
</protein>
<proteinExistence type="predicted"/>
<dbReference type="RefSeq" id="WP_341370337.1">
    <property type="nucleotide sequence ID" value="NZ_JBBPCO010000004.1"/>
</dbReference>